<evidence type="ECO:0000313" key="3">
    <source>
        <dbReference type="Proteomes" id="UP001143328"/>
    </source>
</evidence>
<dbReference type="EMBL" id="BSFN01000013">
    <property type="protein sequence ID" value="GLK90748.1"/>
    <property type="molecule type" value="Genomic_DNA"/>
</dbReference>
<dbReference type="SUPFAM" id="SSF53474">
    <property type="entry name" value="alpha/beta-Hydrolases"/>
    <property type="match status" value="1"/>
</dbReference>
<dbReference type="Pfam" id="PF01764">
    <property type="entry name" value="Lipase_3"/>
    <property type="match status" value="1"/>
</dbReference>
<name>A0A9W6NH45_9PSED</name>
<protein>
    <submittedName>
        <fullName evidence="2">Lipase</fullName>
    </submittedName>
</protein>
<feature type="domain" description="Fungal lipase-type" evidence="1">
    <location>
        <begin position="78"/>
        <end position="204"/>
    </location>
</feature>
<dbReference type="AlphaFoldDB" id="A0A9W6NH45"/>
<dbReference type="InterPro" id="IPR051218">
    <property type="entry name" value="Sec_MonoDiacylglyc_Lipase"/>
</dbReference>
<evidence type="ECO:0000313" key="2">
    <source>
        <dbReference type="EMBL" id="GLK90748.1"/>
    </source>
</evidence>
<accession>A0A9W6NH45</accession>
<reference evidence="2" key="1">
    <citation type="journal article" date="2014" name="Int. J. Syst. Evol. Microbiol.">
        <title>Complete genome sequence of Corynebacterium casei LMG S-19264T (=DSM 44701T), isolated from a smear-ripened cheese.</title>
        <authorList>
            <consortium name="US DOE Joint Genome Institute (JGI-PGF)"/>
            <person name="Walter F."/>
            <person name="Albersmeier A."/>
            <person name="Kalinowski J."/>
            <person name="Ruckert C."/>
        </authorList>
    </citation>
    <scope>NUCLEOTIDE SEQUENCE</scope>
    <source>
        <strain evidence="2">VKM B-2935</strain>
    </source>
</reference>
<dbReference type="Gene3D" id="3.40.50.1820">
    <property type="entry name" value="alpha/beta hydrolase"/>
    <property type="match status" value="1"/>
</dbReference>
<sequence length="380" mass="40443">MSSLSPKQAAGIATHVYTARDMVAPDVLQLSADGLELNGVFDFKAAQQATGTSGALARKTTGFTYGAEGMGTRQGEVVLAFRGTDIMQDWLTDGNCGLQQGPSAWLVHAGFNETFKSLREGLDRYMRGRKPSVIHCVGHSLGGALATLAADHLSQAGVGGVKLYTFGSPRVGVAGFTRNLTSKLGVENIHRVYHLADPVSMVPIFPFAHAPDDGPVCQLPWGSSFSFDAHKMAHYRQSIGDASWTGLRRVQQTSLERDVQAWLKNANGSVLMLSATSLQMISKAMQYLLAKALGVAAGTVVVAGMTVLDQIAGLLVSGANACKALGDSLNSLIVQIFRFLGRPLPSAANVTVAFLRWVLELLSTTVINLARRAIDVGMRL</sequence>
<dbReference type="PANTHER" id="PTHR45856:SF25">
    <property type="entry name" value="FUNGAL LIPASE-LIKE DOMAIN-CONTAINING PROTEIN"/>
    <property type="match status" value="1"/>
</dbReference>
<dbReference type="InterPro" id="IPR002921">
    <property type="entry name" value="Fungal_lipase-type"/>
</dbReference>
<reference evidence="2" key="2">
    <citation type="submission" date="2023-01" db="EMBL/GenBank/DDBJ databases">
        <authorList>
            <person name="Sun Q."/>
            <person name="Evtushenko L."/>
        </authorList>
    </citation>
    <scope>NUCLEOTIDE SEQUENCE</scope>
    <source>
        <strain evidence="2">VKM B-2935</strain>
    </source>
</reference>
<dbReference type="RefSeq" id="WP_271196927.1">
    <property type="nucleotide sequence ID" value="NZ_BSFN01000013.1"/>
</dbReference>
<comment type="caution">
    <text evidence="2">The sequence shown here is derived from an EMBL/GenBank/DDBJ whole genome shotgun (WGS) entry which is preliminary data.</text>
</comment>
<evidence type="ECO:0000259" key="1">
    <source>
        <dbReference type="Pfam" id="PF01764"/>
    </source>
</evidence>
<keyword evidence="3" id="KW-1185">Reference proteome</keyword>
<dbReference type="PANTHER" id="PTHR45856">
    <property type="entry name" value="ALPHA/BETA-HYDROLASES SUPERFAMILY PROTEIN"/>
    <property type="match status" value="1"/>
</dbReference>
<dbReference type="InterPro" id="IPR029058">
    <property type="entry name" value="AB_hydrolase_fold"/>
</dbReference>
<proteinExistence type="predicted"/>
<dbReference type="Proteomes" id="UP001143328">
    <property type="component" value="Unassembled WGS sequence"/>
</dbReference>
<organism evidence="2 3">
    <name type="scientific">Pseudomonas turukhanskensis</name>
    <dbReference type="NCBI Taxonomy" id="1806536"/>
    <lineage>
        <taxon>Bacteria</taxon>
        <taxon>Pseudomonadati</taxon>
        <taxon>Pseudomonadota</taxon>
        <taxon>Gammaproteobacteria</taxon>
        <taxon>Pseudomonadales</taxon>
        <taxon>Pseudomonadaceae</taxon>
        <taxon>Pseudomonas</taxon>
    </lineage>
</organism>
<gene>
    <name evidence="2" type="ORF">GCM10017655_38120</name>
</gene>
<dbReference type="GO" id="GO:0006629">
    <property type="term" value="P:lipid metabolic process"/>
    <property type="evidence" value="ECO:0007669"/>
    <property type="project" value="InterPro"/>
</dbReference>
<dbReference type="CDD" id="cd00519">
    <property type="entry name" value="Lipase_3"/>
    <property type="match status" value="1"/>
</dbReference>